<reference evidence="4" key="1">
    <citation type="submission" date="2016-10" db="EMBL/GenBank/DDBJ databases">
        <authorList>
            <person name="Varghese N."/>
            <person name="Submissions S."/>
        </authorList>
    </citation>
    <scope>NUCLEOTIDE SEQUENCE [LARGE SCALE GENOMIC DNA]</scope>
    <source>
        <strain evidence="4">DSM 17453</strain>
    </source>
</reference>
<dbReference type="STRING" id="295069.SAMN05421856_10662"/>
<evidence type="ECO:0000313" key="4">
    <source>
        <dbReference type="Proteomes" id="UP000199450"/>
    </source>
</evidence>
<dbReference type="AlphaFoldDB" id="A0A1H8AT61"/>
<dbReference type="Proteomes" id="UP000199450">
    <property type="component" value="Unassembled WGS sequence"/>
</dbReference>
<dbReference type="InterPro" id="IPR005184">
    <property type="entry name" value="DUF306_Meta_HslJ"/>
</dbReference>
<dbReference type="Pfam" id="PF03724">
    <property type="entry name" value="META"/>
    <property type="match status" value="1"/>
</dbReference>
<gene>
    <name evidence="3" type="ORF">SAMN05421856_10662</name>
</gene>
<dbReference type="EMBL" id="FOBV01000006">
    <property type="protein sequence ID" value="SEM73895.1"/>
    <property type="molecule type" value="Genomic_DNA"/>
</dbReference>
<dbReference type="RefSeq" id="WP_090000500.1">
    <property type="nucleotide sequence ID" value="NZ_FOBV01000006.1"/>
</dbReference>
<keyword evidence="1" id="KW-0732">Signal</keyword>
<feature type="domain" description="DUF306" evidence="2">
    <location>
        <begin position="38"/>
        <end position="142"/>
    </location>
</feature>
<keyword evidence="4" id="KW-1185">Reference proteome</keyword>
<dbReference type="Gene3D" id="2.40.128.270">
    <property type="match status" value="1"/>
</dbReference>
<dbReference type="InterPro" id="IPR038670">
    <property type="entry name" value="HslJ-like_sf"/>
</dbReference>
<dbReference type="OrthoDB" id="8602292at2"/>
<evidence type="ECO:0000313" key="3">
    <source>
        <dbReference type="EMBL" id="SEM73895.1"/>
    </source>
</evidence>
<feature type="chain" id="PRO_5011570996" evidence="1">
    <location>
        <begin position="20"/>
        <end position="150"/>
    </location>
</feature>
<proteinExistence type="predicted"/>
<name>A0A1H8AT61_9FLAO</name>
<evidence type="ECO:0000256" key="1">
    <source>
        <dbReference type="SAM" id="SignalP"/>
    </source>
</evidence>
<feature type="signal peptide" evidence="1">
    <location>
        <begin position="1"/>
        <end position="19"/>
    </location>
</feature>
<protein>
    <submittedName>
        <fullName evidence="3">Heat shock protein HslJ</fullName>
    </submittedName>
</protein>
<accession>A0A1H8AT61</accession>
<keyword evidence="3" id="KW-0346">Stress response</keyword>
<sequence>MKTILVSILSVLFSGILLNCSTVNGNASRSNQDAQLHREWMLIAYGDYSKSDLISKDAKINLTEKAENGEIRGTAFMGCNGMFFTSEFKSDGNVKISEIGSTLKACQDMKLEMDFGKEFKNMTKYSVKGHSLTFTDDQGHKMEFVAADWD</sequence>
<evidence type="ECO:0000259" key="2">
    <source>
        <dbReference type="Pfam" id="PF03724"/>
    </source>
</evidence>
<organism evidence="3 4">
    <name type="scientific">Chryseobacterium taichungense</name>
    <dbReference type="NCBI Taxonomy" id="295069"/>
    <lineage>
        <taxon>Bacteria</taxon>
        <taxon>Pseudomonadati</taxon>
        <taxon>Bacteroidota</taxon>
        <taxon>Flavobacteriia</taxon>
        <taxon>Flavobacteriales</taxon>
        <taxon>Weeksellaceae</taxon>
        <taxon>Chryseobacterium group</taxon>
        <taxon>Chryseobacterium</taxon>
    </lineage>
</organism>